<dbReference type="GO" id="GO:0008381">
    <property type="term" value="F:mechanosensitive monoatomic ion channel activity"/>
    <property type="evidence" value="ECO:0007669"/>
    <property type="project" value="UniProtKB-UniRule"/>
</dbReference>
<evidence type="ECO:0000256" key="10">
    <source>
        <dbReference type="HAMAP-Rule" id="MF_00115"/>
    </source>
</evidence>
<comment type="similarity">
    <text evidence="2 10">Belongs to the MscL family.</text>
</comment>
<keyword evidence="6 10" id="KW-1133">Transmembrane helix</keyword>
<dbReference type="NCBIfam" id="NF010557">
    <property type="entry name" value="PRK13952.1"/>
    <property type="match status" value="1"/>
</dbReference>
<comment type="caution">
    <text evidence="11">The sequence shown here is derived from an EMBL/GenBank/DDBJ whole genome shotgun (WGS) entry which is preliminary data.</text>
</comment>
<evidence type="ECO:0000256" key="4">
    <source>
        <dbReference type="ARBA" id="ARBA00022475"/>
    </source>
</evidence>
<dbReference type="PANTHER" id="PTHR30266:SF2">
    <property type="entry name" value="LARGE-CONDUCTANCE MECHANOSENSITIVE CHANNEL"/>
    <property type="match status" value="1"/>
</dbReference>
<keyword evidence="8 10" id="KW-0472">Membrane</keyword>
<reference evidence="11" key="2">
    <citation type="submission" date="2020-09" db="EMBL/GenBank/DDBJ databases">
        <authorList>
            <person name="Sun Q."/>
            <person name="Sedlacek I."/>
        </authorList>
    </citation>
    <scope>NUCLEOTIDE SEQUENCE</scope>
    <source>
        <strain evidence="11">CCM 7684</strain>
    </source>
</reference>
<proteinExistence type="inferred from homology"/>
<sequence length="170" mass="18701">MPSSRRNNVARGTADSFIQDPGLRVTHGEPPMFQEFKKFALRGNVIDLAVGVIIGAAFNKIVSSLVDDIFMPIIGFVAGGLDFSNYFYQLSGTDAPTYATAKEVGATIGYGQFITVAINFMIVAWVLFLVIKAINRMKREEETKPAPEDSKDVKLLQEIRDLLAQQKPTA</sequence>
<dbReference type="InterPro" id="IPR019823">
    <property type="entry name" value="Mechanosensitive_channel_CS"/>
</dbReference>
<evidence type="ECO:0000256" key="9">
    <source>
        <dbReference type="ARBA" id="ARBA00023303"/>
    </source>
</evidence>
<evidence type="ECO:0000313" key="12">
    <source>
        <dbReference type="Proteomes" id="UP000602745"/>
    </source>
</evidence>
<organism evidence="11 12">
    <name type="scientific">Agaricicola taiwanensis</name>
    <dbReference type="NCBI Taxonomy" id="591372"/>
    <lineage>
        <taxon>Bacteria</taxon>
        <taxon>Pseudomonadati</taxon>
        <taxon>Pseudomonadota</taxon>
        <taxon>Alphaproteobacteria</taxon>
        <taxon>Rhodobacterales</taxon>
        <taxon>Paracoccaceae</taxon>
        <taxon>Agaricicola</taxon>
    </lineage>
</organism>
<comment type="subunit">
    <text evidence="10">Homopentamer.</text>
</comment>
<dbReference type="PROSITE" id="PS01327">
    <property type="entry name" value="MSCL"/>
    <property type="match status" value="1"/>
</dbReference>
<dbReference type="AlphaFoldDB" id="A0A8J2VLQ8"/>
<dbReference type="EMBL" id="BMCP01000001">
    <property type="protein sequence ID" value="GGE31377.1"/>
    <property type="molecule type" value="Genomic_DNA"/>
</dbReference>
<dbReference type="NCBIfam" id="TIGR00220">
    <property type="entry name" value="mscL"/>
    <property type="match status" value="1"/>
</dbReference>
<reference evidence="11" key="1">
    <citation type="journal article" date="2014" name="Int. J. Syst. Evol. Microbiol.">
        <title>Complete genome sequence of Corynebacterium casei LMG S-19264T (=DSM 44701T), isolated from a smear-ripened cheese.</title>
        <authorList>
            <consortium name="US DOE Joint Genome Institute (JGI-PGF)"/>
            <person name="Walter F."/>
            <person name="Albersmeier A."/>
            <person name="Kalinowski J."/>
            <person name="Ruckert C."/>
        </authorList>
    </citation>
    <scope>NUCLEOTIDE SEQUENCE</scope>
    <source>
        <strain evidence="11">CCM 7684</strain>
    </source>
</reference>
<dbReference type="Gene3D" id="1.10.1200.120">
    <property type="entry name" value="Large-conductance mechanosensitive channel, MscL, domain 1"/>
    <property type="match status" value="1"/>
</dbReference>
<name>A0A8J2VLQ8_9RHOB</name>
<evidence type="ECO:0000256" key="5">
    <source>
        <dbReference type="ARBA" id="ARBA00022692"/>
    </source>
</evidence>
<comment type="function">
    <text evidence="10">Channel that opens in response to stretch forces in the membrane lipid bilayer. May participate in the regulation of osmotic pressure changes within the cell.</text>
</comment>
<feature type="transmembrane region" description="Helical" evidence="10">
    <location>
        <begin position="108"/>
        <end position="131"/>
    </location>
</feature>
<feature type="transmembrane region" description="Helical" evidence="10">
    <location>
        <begin position="39"/>
        <end position="58"/>
    </location>
</feature>
<accession>A0A8J2VLQ8</accession>
<protein>
    <recommendedName>
        <fullName evidence="10">Large-conductance mechanosensitive channel</fullName>
    </recommendedName>
</protein>
<evidence type="ECO:0000256" key="1">
    <source>
        <dbReference type="ARBA" id="ARBA00004651"/>
    </source>
</evidence>
<keyword evidence="3 10" id="KW-0813">Transport</keyword>
<dbReference type="NCBIfam" id="NF001843">
    <property type="entry name" value="PRK00567.1-4"/>
    <property type="match status" value="1"/>
</dbReference>
<dbReference type="SUPFAM" id="SSF81330">
    <property type="entry name" value="Gated mechanosensitive channel"/>
    <property type="match status" value="1"/>
</dbReference>
<evidence type="ECO:0000256" key="3">
    <source>
        <dbReference type="ARBA" id="ARBA00022448"/>
    </source>
</evidence>
<dbReference type="PRINTS" id="PR01264">
    <property type="entry name" value="MECHCHANNEL"/>
</dbReference>
<dbReference type="Proteomes" id="UP000602745">
    <property type="component" value="Unassembled WGS sequence"/>
</dbReference>
<keyword evidence="7 10" id="KW-0406">Ion transport</keyword>
<evidence type="ECO:0000256" key="6">
    <source>
        <dbReference type="ARBA" id="ARBA00022989"/>
    </source>
</evidence>
<dbReference type="InterPro" id="IPR001185">
    <property type="entry name" value="MS_channel"/>
</dbReference>
<gene>
    <name evidence="10 11" type="primary">mscL</name>
    <name evidence="11" type="ORF">GCM10007276_05730</name>
</gene>
<dbReference type="HAMAP" id="MF_00115">
    <property type="entry name" value="MscL"/>
    <property type="match status" value="1"/>
</dbReference>
<evidence type="ECO:0000256" key="7">
    <source>
        <dbReference type="ARBA" id="ARBA00023065"/>
    </source>
</evidence>
<keyword evidence="10" id="KW-0997">Cell inner membrane</keyword>
<feature type="transmembrane region" description="Helical" evidence="10">
    <location>
        <begin position="70"/>
        <end position="88"/>
    </location>
</feature>
<dbReference type="InterPro" id="IPR037673">
    <property type="entry name" value="MSC/AndL"/>
</dbReference>
<evidence type="ECO:0000313" key="11">
    <source>
        <dbReference type="EMBL" id="GGE31377.1"/>
    </source>
</evidence>
<comment type="subcellular location">
    <subcellularLocation>
        <location evidence="10">Cell inner membrane</location>
        <topology evidence="10">Multi-pass membrane protein</topology>
    </subcellularLocation>
    <subcellularLocation>
        <location evidence="1">Cell membrane</location>
        <topology evidence="1">Multi-pass membrane protein</topology>
    </subcellularLocation>
</comment>
<evidence type="ECO:0000256" key="2">
    <source>
        <dbReference type="ARBA" id="ARBA00007254"/>
    </source>
</evidence>
<keyword evidence="9 10" id="KW-0407">Ion channel</keyword>
<dbReference type="InterPro" id="IPR036019">
    <property type="entry name" value="MscL_channel"/>
</dbReference>
<dbReference type="GO" id="GO:0005886">
    <property type="term" value="C:plasma membrane"/>
    <property type="evidence" value="ECO:0007669"/>
    <property type="project" value="UniProtKB-SubCell"/>
</dbReference>
<keyword evidence="12" id="KW-1185">Reference proteome</keyword>
<dbReference type="Pfam" id="PF01741">
    <property type="entry name" value="MscL"/>
    <property type="match status" value="1"/>
</dbReference>
<keyword evidence="4 10" id="KW-1003">Cell membrane</keyword>
<dbReference type="PANTHER" id="PTHR30266">
    <property type="entry name" value="MECHANOSENSITIVE CHANNEL MSCL"/>
    <property type="match status" value="1"/>
</dbReference>
<keyword evidence="5 10" id="KW-0812">Transmembrane</keyword>
<evidence type="ECO:0000256" key="8">
    <source>
        <dbReference type="ARBA" id="ARBA00023136"/>
    </source>
</evidence>